<keyword evidence="7" id="KW-0106">Calcium</keyword>
<keyword evidence="11" id="KW-0812">Transmembrane</keyword>
<proteinExistence type="inferred from homology"/>
<keyword evidence="8 12" id="KW-0560">Oxidoreductase</keyword>
<evidence type="ECO:0000256" key="5">
    <source>
        <dbReference type="ARBA" id="ARBA00022723"/>
    </source>
</evidence>
<dbReference type="PIRSF" id="PIRSF000243">
    <property type="entry name" value="Cyt_c552"/>
    <property type="match status" value="1"/>
</dbReference>
<gene>
    <name evidence="12" type="ORF">D1614_22200</name>
</gene>
<dbReference type="CDD" id="cd00548">
    <property type="entry name" value="NrfA-like"/>
    <property type="match status" value="1"/>
</dbReference>
<keyword evidence="4" id="KW-0349">Heme</keyword>
<dbReference type="GO" id="GO:0020037">
    <property type="term" value="F:heme binding"/>
    <property type="evidence" value="ECO:0007669"/>
    <property type="project" value="TreeGrafter"/>
</dbReference>
<dbReference type="GO" id="GO:0042279">
    <property type="term" value="F:nitrite reductase (cytochrome, ammonia-forming) activity"/>
    <property type="evidence" value="ECO:0007669"/>
    <property type="project" value="UniProtKB-EC"/>
</dbReference>
<keyword evidence="5" id="KW-0479">Metal-binding</keyword>
<evidence type="ECO:0000256" key="9">
    <source>
        <dbReference type="ARBA" id="ARBA00023004"/>
    </source>
</evidence>
<reference evidence="12 13" key="1">
    <citation type="submission" date="2018-08" db="EMBL/GenBank/DDBJ databases">
        <title>Pallidiluteibacterium maritimus gen. nov., sp. nov., isolated from coastal sediment.</title>
        <authorList>
            <person name="Zhou L.Y."/>
        </authorList>
    </citation>
    <scope>NUCLEOTIDE SEQUENCE [LARGE SCALE GENOMIC DNA]</scope>
    <source>
        <strain evidence="12 13">XSD2</strain>
    </source>
</reference>
<dbReference type="SUPFAM" id="SSF48695">
    <property type="entry name" value="Multiheme cytochromes"/>
    <property type="match status" value="1"/>
</dbReference>
<dbReference type="InterPro" id="IPR003321">
    <property type="entry name" value="Cyt_c552"/>
</dbReference>
<dbReference type="Gene3D" id="1.10.1130.10">
    <property type="entry name" value="Flavocytochrome C3, Chain A"/>
    <property type="match status" value="1"/>
</dbReference>
<dbReference type="RefSeq" id="WP_119440200.1">
    <property type="nucleotide sequence ID" value="NZ_QWGR01000022.1"/>
</dbReference>
<dbReference type="GO" id="GO:0030288">
    <property type="term" value="C:outer membrane-bounded periplasmic space"/>
    <property type="evidence" value="ECO:0007669"/>
    <property type="project" value="TreeGrafter"/>
</dbReference>
<comment type="subcellular location">
    <subcellularLocation>
        <location evidence="1">Cell envelope</location>
    </subcellularLocation>
</comment>
<evidence type="ECO:0000256" key="3">
    <source>
        <dbReference type="ARBA" id="ARBA00011887"/>
    </source>
</evidence>
<dbReference type="OrthoDB" id="9780421at2"/>
<evidence type="ECO:0000256" key="11">
    <source>
        <dbReference type="SAM" id="Phobius"/>
    </source>
</evidence>
<evidence type="ECO:0000256" key="6">
    <source>
        <dbReference type="ARBA" id="ARBA00022729"/>
    </source>
</evidence>
<evidence type="ECO:0000256" key="10">
    <source>
        <dbReference type="ARBA" id="ARBA00049131"/>
    </source>
</evidence>
<comment type="similarity">
    <text evidence="2">Belongs to the cytochrome c-552 family.</text>
</comment>
<dbReference type="InterPro" id="IPR036280">
    <property type="entry name" value="Multihaem_cyt_sf"/>
</dbReference>
<dbReference type="AlphaFoldDB" id="A0A399SUG3"/>
<comment type="catalytic activity">
    <reaction evidence="10">
        <text>6 Fe(III)-[cytochrome c] + NH4(+) + 2 H2O = 6 Fe(II)-[cytochrome c] + nitrite + 8 H(+)</text>
        <dbReference type="Rhea" id="RHEA:13089"/>
        <dbReference type="Rhea" id="RHEA-COMP:10350"/>
        <dbReference type="Rhea" id="RHEA-COMP:14399"/>
        <dbReference type="ChEBI" id="CHEBI:15377"/>
        <dbReference type="ChEBI" id="CHEBI:15378"/>
        <dbReference type="ChEBI" id="CHEBI:16301"/>
        <dbReference type="ChEBI" id="CHEBI:28938"/>
        <dbReference type="ChEBI" id="CHEBI:29033"/>
        <dbReference type="ChEBI" id="CHEBI:29034"/>
        <dbReference type="EC" id="1.7.2.2"/>
    </reaction>
</comment>
<evidence type="ECO:0000256" key="8">
    <source>
        <dbReference type="ARBA" id="ARBA00023002"/>
    </source>
</evidence>
<organism evidence="12 13">
    <name type="scientific">Maribellus luteus</name>
    <dbReference type="NCBI Taxonomy" id="2305463"/>
    <lineage>
        <taxon>Bacteria</taxon>
        <taxon>Pseudomonadati</taxon>
        <taxon>Bacteroidota</taxon>
        <taxon>Bacteroidia</taxon>
        <taxon>Marinilabiliales</taxon>
        <taxon>Prolixibacteraceae</taxon>
        <taxon>Maribellus</taxon>
    </lineage>
</organism>
<accession>A0A399SUG3</accession>
<feature type="transmembrane region" description="Helical" evidence="11">
    <location>
        <begin position="12"/>
        <end position="36"/>
    </location>
</feature>
<dbReference type="GO" id="GO:0019645">
    <property type="term" value="P:anaerobic electron transport chain"/>
    <property type="evidence" value="ECO:0007669"/>
    <property type="project" value="TreeGrafter"/>
</dbReference>
<keyword evidence="11" id="KW-0472">Membrane</keyword>
<dbReference type="EMBL" id="QWGR01000022">
    <property type="protein sequence ID" value="RIJ45605.1"/>
    <property type="molecule type" value="Genomic_DNA"/>
</dbReference>
<name>A0A399SUG3_9BACT</name>
<evidence type="ECO:0000313" key="13">
    <source>
        <dbReference type="Proteomes" id="UP000265926"/>
    </source>
</evidence>
<evidence type="ECO:0000256" key="1">
    <source>
        <dbReference type="ARBA" id="ARBA00004196"/>
    </source>
</evidence>
<keyword evidence="9" id="KW-0408">Iron</keyword>
<evidence type="ECO:0000256" key="4">
    <source>
        <dbReference type="ARBA" id="ARBA00022617"/>
    </source>
</evidence>
<comment type="caution">
    <text evidence="12">The sequence shown here is derived from an EMBL/GenBank/DDBJ whole genome shotgun (WGS) entry which is preliminary data.</text>
</comment>
<keyword evidence="6" id="KW-0732">Signal</keyword>
<dbReference type="NCBIfam" id="NF008339">
    <property type="entry name" value="PRK11125.1"/>
    <property type="match status" value="1"/>
</dbReference>
<dbReference type="PANTHER" id="PTHR30633">
    <property type="entry name" value="CYTOCHROME C-552 RESPIRATORY NITRITE REDUCTASE"/>
    <property type="match status" value="1"/>
</dbReference>
<dbReference type="Proteomes" id="UP000265926">
    <property type="component" value="Unassembled WGS sequence"/>
</dbReference>
<sequence>MTTHSKSSKRTLLNWGLFIATVVVVFLLGLLASSIIERRAEAAYVNVPKAEIGQFEPRNEVWGQNYPREFQSYYGTADTTFRSKHNGNATIDMLEVDPRLVVLWAGYGFAKDYKQGRGHYYAVTDIHNTLRTGAPKTPDSGPMPSTCMTCKSPDVPRLMNQKGVAAFYTGTFAELGPEVVNPIGCADCHDNETMNLTITRPALVEAFERMERDIKKVSHQEMRSLVCAQCHVEYYFDKKKVDGAQYLTFPWDNGFSAEAMEEYYDNIEFSDWTHSLSKAPMLKAQHPGYETYMTGIHAQRGVSCADCHMPYKSEGGQKFTDHKMQSPLNNISNSCQVCHREEAGTLLANVYERQDKILENRDKLEELLVRAHVEAKKAWDLGATETNMKDILTGIRHAQWRWDYAAASHGASFHSPVEIGRVISTGITIAQETRIKLARLLADLDFNQEVPYPDIATKAKAQEFIGLDMAKLNAEKQEFLTTVVPEWKKQAEEREKTYDLKPEPKN</sequence>
<dbReference type="GO" id="GO:0046872">
    <property type="term" value="F:metal ion binding"/>
    <property type="evidence" value="ECO:0007669"/>
    <property type="project" value="UniProtKB-KW"/>
</dbReference>
<dbReference type="PANTHER" id="PTHR30633:SF0">
    <property type="entry name" value="CYTOCHROME C-552"/>
    <property type="match status" value="1"/>
</dbReference>
<keyword evidence="11" id="KW-1133">Transmembrane helix</keyword>
<evidence type="ECO:0000256" key="2">
    <source>
        <dbReference type="ARBA" id="ARBA00009288"/>
    </source>
</evidence>
<evidence type="ECO:0000313" key="12">
    <source>
        <dbReference type="EMBL" id="RIJ45605.1"/>
    </source>
</evidence>
<dbReference type="Gene3D" id="1.20.140.10">
    <property type="entry name" value="Butyryl-CoA Dehydrogenase, subunit A, domain 3"/>
    <property type="match status" value="1"/>
</dbReference>
<keyword evidence="13" id="KW-1185">Reference proteome</keyword>
<protein>
    <recommendedName>
        <fullName evidence="3">nitrite reductase (cytochrome; ammonia-forming)</fullName>
        <ecNumber evidence="3">1.7.2.2</ecNumber>
    </recommendedName>
</protein>
<dbReference type="Pfam" id="PF02335">
    <property type="entry name" value="Cytochrom_C552"/>
    <property type="match status" value="1"/>
</dbReference>
<evidence type="ECO:0000256" key="7">
    <source>
        <dbReference type="ARBA" id="ARBA00022837"/>
    </source>
</evidence>
<dbReference type="EC" id="1.7.2.2" evidence="3"/>